<evidence type="ECO:0000256" key="1">
    <source>
        <dbReference type="SAM" id="MobiDB-lite"/>
    </source>
</evidence>
<feature type="compositionally biased region" description="Acidic residues" evidence="1">
    <location>
        <begin position="118"/>
        <end position="127"/>
    </location>
</feature>
<protein>
    <submittedName>
        <fullName evidence="2">Uncharacterized protein</fullName>
    </submittedName>
</protein>
<keyword evidence="3" id="KW-1185">Reference proteome</keyword>
<feature type="region of interest" description="Disordered" evidence="1">
    <location>
        <begin position="64"/>
        <end position="167"/>
    </location>
</feature>
<evidence type="ECO:0000313" key="2">
    <source>
        <dbReference type="EMBL" id="KAK6988078.1"/>
    </source>
</evidence>
<dbReference type="EMBL" id="JAWWNJ010000126">
    <property type="protein sequence ID" value="KAK6988078.1"/>
    <property type="molecule type" value="Genomic_DNA"/>
</dbReference>
<evidence type="ECO:0000313" key="3">
    <source>
        <dbReference type="Proteomes" id="UP001362999"/>
    </source>
</evidence>
<organism evidence="2 3">
    <name type="scientific">Favolaschia claudopus</name>
    <dbReference type="NCBI Taxonomy" id="2862362"/>
    <lineage>
        <taxon>Eukaryota</taxon>
        <taxon>Fungi</taxon>
        <taxon>Dikarya</taxon>
        <taxon>Basidiomycota</taxon>
        <taxon>Agaricomycotina</taxon>
        <taxon>Agaricomycetes</taxon>
        <taxon>Agaricomycetidae</taxon>
        <taxon>Agaricales</taxon>
        <taxon>Marasmiineae</taxon>
        <taxon>Mycenaceae</taxon>
        <taxon>Favolaschia</taxon>
    </lineage>
</organism>
<reference evidence="2 3" key="1">
    <citation type="journal article" date="2024" name="J Genomics">
        <title>Draft genome sequencing and assembly of Favolaschia claudopus CIRM-BRFM 2984 isolated from oak limbs.</title>
        <authorList>
            <person name="Navarro D."/>
            <person name="Drula E."/>
            <person name="Chaduli D."/>
            <person name="Cazenave R."/>
            <person name="Ahrendt S."/>
            <person name="Wang J."/>
            <person name="Lipzen A."/>
            <person name="Daum C."/>
            <person name="Barry K."/>
            <person name="Grigoriev I.V."/>
            <person name="Favel A."/>
            <person name="Rosso M.N."/>
            <person name="Martin F."/>
        </authorList>
    </citation>
    <scope>NUCLEOTIDE SEQUENCE [LARGE SCALE GENOMIC DNA]</scope>
    <source>
        <strain evidence="2 3">CIRM-BRFM 2984</strain>
    </source>
</reference>
<proteinExistence type="predicted"/>
<dbReference type="PANTHER" id="PTHR35871">
    <property type="entry name" value="EXPRESSED PROTEIN"/>
    <property type="match status" value="1"/>
</dbReference>
<feature type="compositionally biased region" description="Acidic residues" evidence="1">
    <location>
        <begin position="187"/>
        <end position="201"/>
    </location>
</feature>
<accession>A0AAV9ZPJ9</accession>
<comment type="caution">
    <text evidence="2">The sequence shown here is derived from an EMBL/GenBank/DDBJ whole genome shotgun (WGS) entry which is preliminary data.</text>
</comment>
<name>A0AAV9ZPJ9_9AGAR</name>
<dbReference type="Proteomes" id="UP001362999">
    <property type="component" value="Unassembled WGS sequence"/>
</dbReference>
<feature type="compositionally biased region" description="Basic and acidic residues" evidence="1">
    <location>
        <begin position="72"/>
        <end position="84"/>
    </location>
</feature>
<feature type="compositionally biased region" description="Acidic residues" evidence="1">
    <location>
        <begin position="95"/>
        <end position="110"/>
    </location>
</feature>
<dbReference type="PANTHER" id="PTHR35871:SF1">
    <property type="entry name" value="CXC1-LIKE CYSTEINE CLUSTER ASSOCIATED WITH KDZ TRANSPOSASES DOMAIN-CONTAINING PROTEIN"/>
    <property type="match status" value="1"/>
</dbReference>
<sequence>MPTSKRKAQRAGLKQGRYGQSKVFKSGKENFTVYLANAALESDAEHSEEPGTSFSSLPVHGTLFEPTYLRNGPEDRADSPEAPRLRPASFRNEDDILPDLEPVSDDEEEGYAGMQADNEQENDDADWDETHSPLYSGFPAPSPNPFVNPWTEPNTTSSTTTAPADSWRFNYSADDEYYEEYKSDDFRDCDDDDTPEPEEQEPSPSTVQPEDDSADGKFVAPSTDKAKAALKAINNLLRPPRNKGAGYKKCDLHLYTRTRLEWMASFLHLYTSDRAPIPGQPSIGSKWISSSLAAAHAAQKGSWTARKLREWTRAFLKDPEDIPMSPYGSWNRERCILEDADVANEIAMHLQSLGKYVGPIDIVHYIDRPEVKNRLKLKKGIHLSTAQRWMSTMGYRWTRNPSGQYVDGHERKDVVYYRQTEFIPAITELEHQTRKYANRSLRFLDAYRSGLDGKWAAYAAKQYRGHRTLPQNLFDKLRAEGYTSD</sequence>
<dbReference type="AlphaFoldDB" id="A0AAV9ZPJ9"/>
<feature type="region of interest" description="Disordered" evidence="1">
    <location>
        <begin position="184"/>
        <end position="219"/>
    </location>
</feature>
<gene>
    <name evidence="2" type="ORF">R3P38DRAFT_2805086</name>
</gene>